<dbReference type="RefSeq" id="WP_209295380.1">
    <property type="nucleotide sequence ID" value="NZ_JAGIKT010000038.1"/>
</dbReference>
<reference evidence="1 2" key="1">
    <citation type="submission" date="2021-03" db="EMBL/GenBank/DDBJ databases">
        <title>Genome Sequence of Bradyrhizobium vignae strain ISRA400.</title>
        <authorList>
            <person name="Tisa L.S."/>
            <person name="Svistoonoff S."/>
            <person name="Hocher V."/>
            <person name="Fall S."/>
            <person name="Zaiya A."/>
            <person name="Naing D."/>
            <person name="Niang N."/>
            <person name="Diouf A."/>
            <person name="Dasylva M.C."/>
            <person name="Toure O."/>
            <person name="Gueye M."/>
            <person name="Gully D."/>
            <person name="Tisseyre P."/>
            <person name="Simpson S."/>
            <person name="Morris K."/>
            <person name="Thomas W.K."/>
        </authorList>
    </citation>
    <scope>NUCLEOTIDE SEQUENCE [LARGE SCALE GENOMIC DNA]</scope>
    <source>
        <strain evidence="1 2">ISRA400</strain>
    </source>
</reference>
<dbReference type="Pfam" id="PF10463">
    <property type="entry name" value="Peptidase_U49"/>
    <property type="match status" value="1"/>
</dbReference>
<evidence type="ECO:0000313" key="1">
    <source>
        <dbReference type="EMBL" id="MBP0112793.1"/>
    </source>
</evidence>
<evidence type="ECO:0000313" key="2">
    <source>
        <dbReference type="Proteomes" id="UP000669317"/>
    </source>
</evidence>
<protein>
    <submittedName>
        <fullName evidence="1">Uncharacterized protein</fullName>
    </submittedName>
</protein>
<accession>A0ABS3ZXB6</accession>
<gene>
    <name evidence="1" type="ORF">JWS04_17215</name>
</gene>
<proteinExistence type="predicted"/>
<name>A0ABS3ZXB6_9BRAD</name>
<comment type="caution">
    <text evidence="1">The sequence shown here is derived from an EMBL/GenBank/DDBJ whole genome shotgun (WGS) entry which is preliminary data.</text>
</comment>
<sequence length="302" mass="33975">MTDISKETDLLLQGAAPERYQEIKALWGERADRVRLLETEEFLLQHIFGTVQTTARTLDAFWLAGFASWKAIEAYSGIIVLLAHGGMDFDPIAVARLPGQAEADQAFDRALGHVHDLLTSATARDFAWPTDVPTPDRQITNPQQRAARDLVYIAGAYVILHELGHHRIDESDCAIGYDLREERLCDAYARKMLLDGTGAYSASTGDPEHLVRAKRLLGILLAKLLIITVTPRDRWMVSPDHEPVRRRLFRVLRYAKDPLPGWFWDTAAALLAAFARRHGVLTDTIRFGSSRELAFALCRKFV</sequence>
<keyword evidence="2" id="KW-1185">Reference proteome</keyword>
<dbReference type="InterPro" id="IPR019504">
    <property type="entry name" value="Peptidase_U49_Lit_pept"/>
</dbReference>
<dbReference type="EMBL" id="JAGIKT010000038">
    <property type="protein sequence ID" value="MBP0112793.1"/>
    <property type="molecule type" value="Genomic_DNA"/>
</dbReference>
<organism evidence="1 2">
    <name type="scientific">Bradyrhizobium vignae</name>
    <dbReference type="NCBI Taxonomy" id="1549949"/>
    <lineage>
        <taxon>Bacteria</taxon>
        <taxon>Pseudomonadati</taxon>
        <taxon>Pseudomonadota</taxon>
        <taxon>Alphaproteobacteria</taxon>
        <taxon>Hyphomicrobiales</taxon>
        <taxon>Nitrobacteraceae</taxon>
        <taxon>Bradyrhizobium</taxon>
    </lineage>
</organism>
<dbReference type="Proteomes" id="UP000669317">
    <property type="component" value="Unassembled WGS sequence"/>
</dbReference>